<reference evidence="5" key="3">
    <citation type="submission" date="2025-04" db="UniProtKB">
        <authorList>
            <consortium name="RefSeq"/>
        </authorList>
    </citation>
    <scope>IDENTIFICATION</scope>
    <source>
        <strain evidence="5">CBS 781.70</strain>
    </source>
</reference>
<keyword evidence="2" id="KW-0472">Membrane</keyword>
<protein>
    <submittedName>
        <fullName evidence="3 5">Uncharacterized protein</fullName>
    </submittedName>
</protein>
<name>A0A6G1GCF6_9PEZI</name>
<keyword evidence="2" id="KW-1133">Transmembrane helix</keyword>
<dbReference type="RefSeq" id="XP_033537211.1">
    <property type="nucleotide sequence ID" value="XM_033681021.1"/>
</dbReference>
<feature type="compositionally biased region" description="Pro residues" evidence="1">
    <location>
        <begin position="38"/>
        <end position="48"/>
    </location>
</feature>
<dbReference type="OrthoDB" id="5090196at2759"/>
<evidence type="ECO:0000256" key="2">
    <source>
        <dbReference type="SAM" id="Phobius"/>
    </source>
</evidence>
<feature type="transmembrane region" description="Helical" evidence="2">
    <location>
        <begin position="55"/>
        <end position="72"/>
    </location>
</feature>
<accession>A0A6G1GCF6</accession>
<evidence type="ECO:0000256" key="1">
    <source>
        <dbReference type="SAM" id="MobiDB-lite"/>
    </source>
</evidence>
<keyword evidence="4" id="KW-1185">Reference proteome</keyword>
<reference evidence="5" key="2">
    <citation type="submission" date="2020-04" db="EMBL/GenBank/DDBJ databases">
        <authorList>
            <consortium name="NCBI Genome Project"/>
        </authorList>
    </citation>
    <scope>NUCLEOTIDE SEQUENCE</scope>
    <source>
        <strain evidence="5">CBS 781.70</strain>
    </source>
</reference>
<reference evidence="3 5" key="1">
    <citation type="submission" date="2020-01" db="EMBL/GenBank/DDBJ databases">
        <authorList>
            <consortium name="DOE Joint Genome Institute"/>
            <person name="Haridas S."/>
            <person name="Albert R."/>
            <person name="Binder M."/>
            <person name="Bloem J."/>
            <person name="Labutti K."/>
            <person name="Salamov A."/>
            <person name="Andreopoulos B."/>
            <person name="Baker S.E."/>
            <person name="Barry K."/>
            <person name="Bills G."/>
            <person name="Bluhm B.H."/>
            <person name="Cannon C."/>
            <person name="Castanera R."/>
            <person name="Culley D.E."/>
            <person name="Daum C."/>
            <person name="Ezra D."/>
            <person name="Gonzalez J.B."/>
            <person name="Henrissat B."/>
            <person name="Kuo A."/>
            <person name="Liang C."/>
            <person name="Lipzen A."/>
            <person name="Lutzoni F."/>
            <person name="Magnuson J."/>
            <person name="Mondo S."/>
            <person name="Nolan M."/>
            <person name="Ohm R."/>
            <person name="Pangilinan J."/>
            <person name="Park H.-J."/>
            <person name="Ramirez L."/>
            <person name="Alfaro M."/>
            <person name="Sun H."/>
            <person name="Tritt A."/>
            <person name="Yoshinaga Y."/>
            <person name="Zwiers L.-H."/>
            <person name="Turgeon B.G."/>
            <person name="Goodwin S.B."/>
            <person name="Spatafora J.W."/>
            <person name="Crous P.W."/>
            <person name="Grigoriev I.V."/>
        </authorList>
    </citation>
    <scope>NUCLEOTIDE SEQUENCE</scope>
    <source>
        <strain evidence="3 5">CBS 781.70</strain>
    </source>
</reference>
<organism evidence="3">
    <name type="scientific">Eremomyces bilateralis CBS 781.70</name>
    <dbReference type="NCBI Taxonomy" id="1392243"/>
    <lineage>
        <taxon>Eukaryota</taxon>
        <taxon>Fungi</taxon>
        <taxon>Dikarya</taxon>
        <taxon>Ascomycota</taxon>
        <taxon>Pezizomycotina</taxon>
        <taxon>Dothideomycetes</taxon>
        <taxon>Dothideomycetes incertae sedis</taxon>
        <taxon>Eremomycetales</taxon>
        <taxon>Eremomycetaceae</taxon>
        <taxon>Eremomyces</taxon>
    </lineage>
</organism>
<keyword evidence="2" id="KW-0812">Transmembrane</keyword>
<dbReference type="AlphaFoldDB" id="A0A6G1GCF6"/>
<proteinExistence type="predicted"/>
<evidence type="ECO:0000313" key="3">
    <source>
        <dbReference type="EMBL" id="KAF1815580.1"/>
    </source>
</evidence>
<gene>
    <name evidence="3 5" type="ORF">P152DRAFT_471003</name>
</gene>
<dbReference type="Proteomes" id="UP000504638">
    <property type="component" value="Unplaced"/>
</dbReference>
<dbReference type="EMBL" id="ML975151">
    <property type="protein sequence ID" value="KAF1815580.1"/>
    <property type="molecule type" value="Genomic_DNA"/>
</dbReference>
<evidence type="ECO:0000313" key="5">
    <source>
        <dbReference type="RefSeq" id="XP_033537211.1"/>
    </source>
</evidence>
<feature type="region of interest" description="Disordered" evidence="1">
    <location>
        <begin position="28"/>
        <end position="51"/>
    </location>
</feature>
<evidence type="ECO:0000313" key="4">
    <source>
        <dbReference type="Proteomes" id="UP000504638"/>
    </source>
</evidence>
<dbReference type="GeneID" id="54421591"/>
<sequence>MRSPFIPPSRASQQLLLHLHPSIPLRTFVSSHTRTTPNGPPKPRPHPPQKNQLKFWPFALIFLSGTGLFALIDRERRILT</sequence>